<evidence type="ECO:0000256" key="5">
    <source>
        <dbReference type="PROSITE-ProRule" id="PRU00175"/>
    </source>
</evidence>
<dbReference type="CDD" id="cd16454">
    <property type="entry name" value="RING-H2_PA-TM-RING"/>
    <property type="match status" value="1"/>
</dbReference>
<dbReference type="STRING" id="1157962.A0A250XH01"/>
<dbReference type="SUPFAM" id="SSF57850">
    <property type="entry name" value="RING/U-box"/>
    <property type="match status" value="1"/>
</dbReference>
<keyword evidence="11" id="KW-1185">Reference proteome</keyword>
<dbReference type="PANTHER" id="PTHR14155:SF610">
    <property type="entry name" value="OS01G0755700 PROTEIN"/>
    <property type="match status" value="1"/>
</dbReference>
<evidence type="ECO:0000313" key="11">
    <source>
        <dbReference type="Proteomes" id="UP000232323"/>
    </source>
</evidence>
<keyword evidence="7" id="KW-0812">Transmembrane</keyword>
<accession>A0A250XH01</accession>
<dbReference type="OrthoDB" id="9984778at2759"/>
<gene>
    <name evidence="10" type="ORF">CEUSTIGMA_g9783.t1</name>
</gene>
<dbReference type="Pfam" id="PF13639">
    <property type="entry name" value="zf-RING_2"/>
    <property type="match status" value="1"/>
</dbReference>
<dbReference type="PANTHER" id="PTHR14155">
    <property type="entry name" value="RING FINGER DOMAIN-CONTAINING"/>
    <property type="match status" value="1"/>
</dbReference>
<evidence type="ECO:0000256" key="3">
    <source>
        <dbReference type="ARBA" id="ARBA00022833"/>
    </source>
</evidence>
<proteinExistence type="inferred from homology"/>
<evidence type="ECO:0000313" key="10">
    <source>
        <dbReference type="EMBL" id="GAX82354.1"/>
    </source>
</evidence>
<comment type="similarity">
    <text evidence="4">Belongs to the RING-type zinc finger family. ATL subfamily.</text>
</comment>
<feature type="signal peptide" evidence="8">
    <location>
        <begin position="1"/>
        <end position="17"/>
    </location>
</feature>
<evidence type="ECO:0000256" key="4">
    <source>
        <dbReference type="ARBA" id="ARBA00024209"/>
    </source>
</evidence>
<evidence type="ECO:0000256" key="7">
    <source>
        <dbReference type="SAM" id="Phobius"/>
    </source>
</evidence>
<dbReference type="AlphaFoldDB" id="A0A250XH01"/>
<dbReference type="SMART" id="SM00184">
    <property type="entry name" value="RING"/>
    <property type="match status" value="1"/>
</dbReference>
<feature type="transmembrane region" description="Helical" evidence="7">
    <location>
        <begin position="103"/>
        <end position="126"/>
    </location>
</feature>
<dbReference type="EMBL" id="BEGY01000079">
    <property type="protein sequence ID" value="GAX82354.1"/>
    <property type="molecule type" value="Genomic_DNA"/>
</dbReference>
<feature type="region of interest" description="Disordered" evidence="6">
    <location>
        <begin position="62"/>
        <end position="83"/>
    </location>
</feature>
<keyword evidence="1" id="KW-0479">Metal-binding</keyword>
<evidence type="ECO:0000256" key="8">
    <source>
        <dbReference type="SAM" id="SignalP"/>
    </source>
</evidence>
<dbReference type="InterPro" id="IPR001841">
    <property type="entry name" value="Znf_RING"/>
</dbReference>
<keyword evidence="7" id="KW-1133">Transmembrane helix</keyword>
<evidence type="ECO:0000259" key="9">
    <source>
        <dbReference type="PROSITE" id="PS50089"/>
    </source>
</evidence>
<evidence type="ECO:0000256" key="6">
    <source>
        <dbReference type="SAM" id="MobiDB-lite"/>
    </source>
</evidence>
<keyword evidence="2 5" id="KW-0863">Zinc-finger</keyword>
<feature type="chain" id="PRO_5013281593" description="RING-type domain-containing protein" evidence="8">
    <location>
        <begin position="18"/>
        <end position="461"/>
    </location>
</feature>
<evidence type="ECO:0000256" key="2">
    <source>
        <dbReference type="ARBA" id="ARBA00022771"/>
    </source>
</evidence>
<feature type="compositionally biased region" description="Pro residues" evidence="6">
    <location>
        <begin position="68"/>
        <end position="83"/>
    </location>
</feature>
<protein>
    <recommendedName>
        <fullName evidence="9">RING-type domain-containing protein</fullName>
    </recommendedName>
</protein>
<dbReference type="InterPro" id="IPR013083">
    <property type="entry name" value="Znf_RING/FYVE/PHD"/>
</dbReference>
<name>A0A250XH01_9CHLO</name>
<dbReference type="GO" id="GO:0008270">
    <property type="term" value="F:zinc ion binding"/>
    <property type="evidence" value="ECO:0007669"/>
    <property type="project" value="UniProtKB-KW"/>
</dbReference>
<dbReference type="InterPro" id="IPR053238">
    <property type="entry name" value="RING-H2_zinc_finger"/>
</dbReference>
<dbReference type="PROSITE" id="PS50089">
    <property type="entry name" value="ZF_RING_2"/>
    <property type="match status" value="1"/>
</dbReference>
<keyword evidence="3" id="KW-0862">Zinc</keyword>
<keyword evidence="8" id="KW-0732">Signal</keyword>
<reference evidence="10 11" key="1">
    <citation type="submission" date="2017-08" db="EMBL/GenBank/DDBJ databases">
        <title>Acidophilic green algal genome provides insights into adaptation to an acidic environment.</title>
        <authorList>
            <person name="Hirooka S."/>
            <person name="Hirose Y."/>
            <person name="Kanesaki Y."/>
            <person name="Higuchi S."/>
            <person name="Fujiwara T."/>
            <person name="Onuma R."/>
            <person name="Era A."/>
            <person name="Ohbayashi R."/>
            <person name="Uzuka A."/>
            <person name="Nozaki H."/>
            <person name="Yoshikawa H."/>
            <person name="Miyagishima S.Y."/>
        </authorList>
    </citation>
    <scope>NUCLEOTIDE SEQUENCE [LARGE SCALE GENOMIC DNA]</scope>
    <source>
        <strain evidence="10 11">NIES-2499</strain>
    </source>
</reference>
<organism evidence="10 11">
    <name type="scientific">Chlamydomonas eustigma</name>
    <dbReference type="NCBI Taxonomy" id="1157962"/>
    <lineage>
        <taxon>Eukaryota</taxon>
        <taxon>Viridiplantae</taxon>
        <taxon>Chlorophyta</taxon>
        <taxon>core chlorophytes</taxon>
        <taxon>Chlorophyceae</taxon>
        <taxon>CS clade</taxon>
        <taxon>Chlamydomonadales</taxon>
        <taxon>Chlamydomonadaceae</taxon>
        <taxon>Chlamydomonas</taxon>
    </lineage>
</organism>
<evidence type="ECO:0000256" key="1">
    <source>
        <dbReference type="ARBA" id="ARBA00022723"/>
    </source>
</evidence>
<keyword evidence="7" id="KW-0472">Membrane</keyword>
<dbReference type="Gene3D" id="3.30.40.10">
    <property type="entry name" value="Zinc/RING finger domain, C3HC4 (zinc finger)"/>
    <property type="match status" value="1"/>
</dbReference>
<sequence length="461" mass="49115">MLCTFWHGLLFIQVVSCSVLSLSTHIHTESVSRRWYKLENSRVSCNDISGIQESIQTKRLMTSSGLPPYAPPPSPAPPSIPPPYALPSQQQAFTVDFSLSSGFPIGALSAMAVACVIIGSVSFIFIRRCTFRNSRGSSRHNANGDAHDHVLGLEELGRPRLRPGTRGVPADVISKFPTRQIVVSEGFDSKHGGSTRPQTAQDADVRSKRMHAGIAALAATPSSAQLVTGTVGGTSADLVPPGIASNQDEQHHISITVPCSPPDLECVASSTHSQPQGLRSSAVPPVDIEMSVFPVKEDEDKQALPGIKTGLNAPAAQRCDLNLVNVAPGQASLPEEDTGILVSERPVSEPVSDQVASSVIGDGGSADAGAAVLRGSSLGIPRPQSSRVHPEPDHLHHTAIAGQHCPICLCDFECGETLRELPCSHEFHQPCIDSWMEKHTTCPLCRHVLWEPPSDNASEEV</sequence>
<dbReference type="Proteomes" id="UP000232323">
    <property type="component" value="Unassembled WGS sequence"/>
</dbReference>
<comment type="caution">
    <text evidence="10">The sequence shown here is derived from an EMBL/GenBank/DDBJ whole genome shotgun (WGS) entry which is preliminary data.</text>
</comment>
<feature type="domain" description="RING-type" evidence="9">
    <location>
        <begin position="405"/>
        <end position="446"/>
    </location>
</feature>